<name>A0ABY7VPP0_9BACT</name>
<dbReference type="GO" id="GO:0016787">
    <property type="term" value="F:hydrolase activity"/>
    <property type="evidence" value="ECO:0007669"/>
    <property type="project" value="UniProtKB-KW"/>
</dbReference>
<dbReference type="InterPro" id="IPR013780">
    <property type="entry name" value="Glyco_hydro_b"/>
</dbReference>
<dbReference type="SUPFAM" id="SSF51011">
    <property type="entry name" value="Glycosyl hydrolase domain"/>
    <property type="match status" value="1"/>
</dbReference>
<evidence type="ECO:0000259" key="6">
    <source>
        <dbReference type="Pfam" id="PF21365"/>
    </source>
</evidence>
<dbReference type="Pfam" id="PF21365">
    <property type="entry name" value="Glyco_hydro_31_3rd"/>
    <property type="match status" value="1"/>
</dbReference>
<comment type="similarity">
    <text evidence="1 4">Belongs to the glycosyl hydrolase 31 family.</text>
</comment>
<dbReference type="PANTHER" id="PTHR43053">
    <property type="entry name" value="GLYCOSIDASE FAMILY 31"/>
    <property type="match status" value="1"/>
</dbReference>
<evidence type="ECO:0000256" key="3">
    <source>
        <dbReference type="ARBA" id="ARBA00023295"/>
    </source>
</evidence>
<dbReference type="InterPro" id="IPR017853">
    <property type="entry name" value="GH"/>
</dbReference>
<dbReference type="InterPro" id="IPR000322">
    <property type="entry name" value="Glyco_hydro_31_TIM"/>
</dbReference>
<sequence length="562" mass="64230">MIKVDGINTAFKDSLSVKAGQLITIPTGNHSWYGHGFNHQQSWPLKEIQNDFFAVNNIQSPLWMNSNGEAFLADTCQALQVDFLAERSLNISCKKNFRLRYFKAQNLSELWKKLASILHWQKPKIKDDMWGDSLFCTWTQYPRAINQERIINMARDIQKYDYPCSTIIIDDRWESCFGELEFGNDFPDPKSMITQLHDMGFKVWLWVTPFVNCESKYFSELEKSLSLVPHKNGKEAATFRWWGGTAGLVDLTQYSGKSWYKSKLNKLKDLGVDGFKIDGGDAKYMPSDEITKWDMDPSAYADLLLEIFEEIVPGNCESRAAWMSQNRNIIWRLGGKDSHWGEDNGLKALLNLSFHLSLCGYDALIPDMIPGRVQTMNSDDPLVKDELMIRWTELSCFMPFVQFSYFPWNYCKETENTIKGFAKVHKALQNYIANMAKDNSAPLIQPMEFAFPNSGMKNICNQYLLGPDLMICPVLDPGINQRKVIIPNDEFIDAWSGQEMKKGEFIIDTPCPGIGLFVRKQNKQLFNILNTALKSIERGSTPLNTCTSSHKCGLNRDLSVTG</sequence>
<evidence type="ECO:0000256" key="2">
    <source>
        <dbReference type="ARBA" id="ARBA00022801"/>
    </source>
</evidence>
<protein>
    <submittedName>
        <fullName evidence="7">Glycoside hydrolase family 31 protein</fullName>
    </submittedName>
</protein>
<dbReference type="CDD" id="cd06592">
    <property type="entry name" value="GH31_NET37"/>
    <property type="match status" value="1"/>
</dbReference>
<evidence type="ECO:0000256" key="4">
    <source>
        <dbReference type="RuleBase" id="RU361185"/>
    </source>
</evidence>
<evidence type="ECO:0000313" key="7">
    <source>
        <dbReference type="EMBL" id="WDE95264.1"/>
    </source>
</evidence>
<feature type="domain" description="Glycosyl hydrolase family 31 C-terminal" evidence="6">
    <location>
        <begin position="441"/>
        <end position="520"/>
    </location>
</feature>
<evidence type="ECO:0000256" key="1">
    <source>
        <dbReference type="ARBA" id="ARBA00007806"/>
    </source>
</evidence>
<keyword evidence="3 4" id="KW-0326">Glycosidase</keyword>
<evidence type="ECO:0000259" key="5">
    <source>
        <dbReference type="Pfam" id="PF01055"/>
    </source>
</evidence>
<dbReference type="PANTHER" id="PTHR43053:SF4">
    <property type="entry name" value="MYOGENESIS-REGULATING GLYCOSIDASE"/>
    <property type="match status" value="1"/>
</dbReference>
<dbReference type="InterPro" id="IPR048395">
    <property type="entry name" value="Glyco_hydro_31_C"/>
</dbReference>
<dbReference type="Proteomes" id="UP001214250">
    <property type="component" value="Chromosome 1"/>
</dbReference>
<dbReference type="Pfam" id="PF01055">
    <property type="entry name" value="Glyco_hydro_31_2nd"/>
    <property type="match status" value="1"/>
</dbReference>
<proteinExistence type="inferred from homology"/>
<gene>
    <name evidence="7" type="ORF">PQO03_05960</name>
</gene>
<dbReference type="Gene3D" id="3.20.20.80">
    <property type="entry name" value="Glycosidases"/>
    <property type="match status" value="1"/>
</dbReference>
<dbReference type="SUPFAM" id="SSF51445">
    <property type="entry name" value="(Trans)glycosidases"/>
    <property type="match status" value="1"/>
</dbReference>
<dbReference type="Gene3D" id="2.60.40.1180">
    <property type="entry name" value="Golgi alpha-mannosidase II"/>
    <property type="match status" value="1"/>
</dbReference>
<dbReference type="InterPro" id="IPR050985">
    <property type="entry name" value="Alpha-glycosidase_related"/>
</dbReference>
<reference evidence="7 8" key="1">
    <citation type="submission" date="2023-02" db="EMBL/GenBank/DDBJ databases">
        <title>Genome sequence of Lentisphaera profundi SAORIC-696.</title>
        <authorList>
            <person name="Kim e."/>
            <person name="Cho J.-C."/>
            <person name="Choi A."/>
            <person name="Kang I."/>
        </authorList>
    </citation>
    <scope>NUCLEOTIDE SEQUENCE [LARGE SCALE GENOMIC DNA]</scope>
    <source>
        <strain evidence="7 8">SAORIC-696</strain>
    </source>
</reference>
<accession>A0ABY7VPP0</accession>
<dbReference type="RefSeq" id="WP_274148666.1">
    <property type="nucleotide sequence ID" value="NZ_CP117811.1"/>
</dbReference>
<dbReference type="EMBL" id="CP117811">
    <property type="protein sequence ID" value="WDE95264.1"/>
    <property type="molecule type" value="Genomic_DNA"/>
</dbReference>
<keyword evidence="2 4" id="KW-0378">Hydrolase</keyword>
<organism evidence="7 8">
    <name type="scientific">Lentisphaera profundi</name>
    <dbReference type="NCBI Taxonomy" id="1658616"/>
    <lineage>
        <taxon>Bacteria</taxon>
        <taxon>Pseudomonadati</taxon>
        <taxon>Lentisphaerota</taxon>
        <taxon>Lentisphaeria</taxon>
        <taxon>Lentisphaerales</taxon>
        <taxon>Lentisphaeraceae</taxon>
        <taxon>Lentisphaera</taxon>
    </lineage>
</organism>
<feature type="domain" description="Glycoside hydrolase family 31 TIM barrel" evidence="5">
    <location>
        <begin position="136"/>
        <end position="433"/>
    </location>
</feature>
<evidence type="ECO:0000313" key="8">
    <source>
        <dbReference type="Proteomes" id="UP001214250"/>
    </source>
</evidence>
<keyword evidence="8" id="KW-1185">Reference proteome</keyword>